<evidence type="ECO:0000256" key="3">
    <source>
        <dbReference type="ARBA" id="ARBA00022630"/>
    </source>
</evidence>
<evidence type="ECO:0000313" key="14">
    <source>
        <dbReference type="Proteomes" id="UP000245793"/>
    </source>
</evidence>
<dbReference type="SUPFAM" id="SSF143631">
    <property type="entry name" value="ApbE-like"/>
    <property type="match status" value="1"/>
</dbReference>
<evidence type="ECO:0000256" key="7">
    <source>
        <dbReference type="ARBA" id="ARBA00022842"/>
    </source>
</evidence>
<evidence type="ECO:0000256" key="11">
    <source>
        <dbReference type="PIRSR" id="PIRSR006268-2"/>
    </source>
</evidence>
<reference evidence="13 14" key="1">
    <citation type="submission" date="2018-04" db="EMBL/GenBank/DDBJ databases">
        <title>Genomic Encyclopedia of Type Strains, Phase IV (KMG-IV): sequencing the most valuable type-strain genomes for metagenomic binning, comparative biology and taxonomic classification.</title>
        <authorList>
            <person name="Goeker M."/>
        </authorList>
    </citation>
    <scope>NUCLEOTIDE SEQUENCE [LARGE SCALE GENOMIC DNA]</scope>
    <source>
        <strain evidence="13 14">DSM 20705</strain>
    </source>
</reference>
<evidence type="ECO:0000256" key="9">
    <source>
        <dbReference type="ARBA" id="ARBA00048540"/>
    </source>
</evidence>
<feature type="binding site" evidence="11">
    <location>
        <position position="284"/>
    </location>
    <ligand>
        <name>Mg(2+)</name>
        <dbReference type="ChEBI" id="CHEBI:18420"/>
    </ligand>
</feature>
<accession>A0A2U1E6Z4</accession>
<dbReference type="Pfam" id="PF02424">
    <property type="entry name" value="ApbE"/>
    <property type="match status" value="1"/>
</dbReference>
<feature type="binding site" evidence="11">
    <location>
        <position position="166"/>
    </location>
    <ligand>
        <name>Mg(2+)</name>
        <dbReference type="ChEBI" id="CHEBI:18420"/>
    </ligand>
</feature>
<protein>
    <recommendedName>
        <fullName evidence="2 10">FAD:protein FMN transferase</fullName>
        <ecNumber evidence="1 10">2.7.1.180</ecNumber>
    </recommendedName>
    <alternativeName>
        <fullName evidence="8 10">Flavin transferase</fullName>
    </alternativeName>
</protein>
<dbReference type="Proteomes" id="UP000245793">
    <property type="component" value="Unassembled WGS sequence"/>
</dbReference>
<dbReference type="GO" id="GO:0046872">
    <property type="term" value="F:metal ion binding"/>
    <property type="evidence" value="ECO:0007669"/>
    <property type="project" value="UniProtKB-UniRule"/>
</dbReference>
<keyword evidence="14" id="KW-1185">Reference proteome</keyword>
<dbReference type="PIRSF" id="PIRSF006268">
    <property type="entry name" value="ApbE"/>
    <property type="match status" value="1"/>
</dbReference>
<evidence type="ECO:0000313" key="13">
    <source>
        <dbReference type="EMBL" id="PVY95716.1"/>
    </source>
</evidence>
<evidence type="ECO:0000256" key="1">
    <source>
        <dbReference type="ARBA" id="ARBA00011955"/>
    </source>
</evidence>
<dbReference type="EC" id="2.7.1.180" evidence="1 10"/>
<keyword evidence="5 10" id="KW-0479">Metal-binding</keyword>
<keyword evidence="12" id="KW-0997">Cell inner membrane</keyword>
<dbReference type="PROSITE" id="PS51257">
    <property type="entry name" value="PROKAR_LIPOPROTEIN"/>
    <property type="match status" value="1"/>
</dbReference>
<comment type="similarity">
    <text evidence="10 12">Belongs to the ApbE family.</text>
</comment>
<evidence type="ECO:0000256" key="2">
    <source>
        <dbReference type="ARBA" id="ARBA00016337"/>
    </source>
</evidence>
<dbReference type="InterPro" id="IPR003374">
    <property type="entry name" value="ApbE-like_sf"/>
</dbReference>
<evidence type="ECO:0000256" key="6">
    <source>
        <dbReference type="ARBA" id="ARBA00022827"/>
    </source>
</evidence>
<dbReference type="GO" id="GO:0016740">
    <property type="term" value="F:transferase activity"/>
    <property type="evidence" value="ECO:0007669"/>
    <property type="project" value="UniProtKB-UniRule"/>
</dbReference>
<dbReference type="Gene3D" id="3.10.520.10">
    <property type="entry name" value="ApbE-like domains"/>
    <property type="match status" value="1"/>
</dbReference>
<dbReference type="InterPro" id="IPR024932">
    <property type="entry name" value="ApbE"/>
</dbReference>
<evidence type="ECO:0000256" key="8">
    <source>
        <dbReference type="ARBA" id="ARBA00031306"/>
    </source>
</evidence>
<keyword evidence="12 13" id="KW-0449">Lipoprotein</keyword>
<evidence type="ECO:0000256" key="5">
    <source>
        <dbReference type="ARBA" id="ARBA00022723"/>
    </source>
</evidence>
<dbReference type="EMBL" id="QEKV01000001">
    <property type="protein sequence ID" value="PVY95716.1"/>
    <property type="molecule type" value="Genomic_DNA"/>
</dbReference>
<evidence type="ECO:0000256" key="12">
    <source>
        <dbReference type="RuleBase" id="RU363002"/>
    </source>
</evidence>
<comment type="catalytic activity">
    <reaction evidence="9 10 12">
        <text>L-threonyl-[protein] + FAD = FMN-L-threonyl-[protein] + AMP + H(+)</text>
        <dbReference type="Rhea" id="RHEA:36847"/>
        <dbReference type="Rhea" id="RHEA-COMP:11060"/>
        <dbReference type="Rhea" id="RHEA-COMP:11061"/>
        <dbReference type="ChEBI" id="CHEBI:15378"/>
        <dbReference type="ChEBI" id="CHEBI:30013"/>
        <dbReference type="ChEBI" id="CHEBI:57692"/>
        <dbReference type="ChEBI" id="CHEBI:74257"/>
        <dbReference type="ChEBI" id="CHEBI:456215"/>
        <dbReference type="EC" id="2.7.1.180"/>
    </reaction>
</comment>
<keyword evidence="4 10" id="KW-0808">Transferase</keyword>
<dbReference type="AlphaFoldDB" id="A0A2U1E6Z4"/>
<keyword evidence="12" id="KW-0472">Membrane</keyword>
<gene>
    <name evidence="13" type="ORF">C7381_101242</name>
</gene>
<proteinExistence type="inferred from homology"/>
<feature type="binding site" evidence="11">
    <location>
        <position position="280"/>
    </location>
    <ligand>
        <name>Mg(2+)</name>
        <dbReference type="ChEBI" id="CHEBI:18420"/>
    </ligand>
</feature>
<dbReference type="PANTHER" id="PTHR30040:SF2">
    <property type="entry name" value="FAD:PROTEIN FMN TRANSFERASE"/>
    <property type="match status" value="1"/>
</dbReference>
<dbReference type="GO" id="GO:0005886">
    <property type="term" value="C:plasma membrane"/>
    <property type="evidence" value="ECO:0007669"/>
    <property type="project" value="UniProtKB-SubCell"/>
</dbReference>
<comment type="function">
    <text evidence="12">Flavin transferase that catalyzes the transfer of the FMN moiety of FAD and its covalent binding to the hydroxyl group of a threonine residue in a target flavoprotein.</text>
</comment>
<organism evidence="13 14">
    <name type="scientific">Ezakiella coagulans</name>
    <dbReference type="NCBI Taxonomy" id="46507"/>
    <lineage>
        <taxon>Bacteria</taxon>
        <taxon>Bacillati</taxon>
        <taxon>Bacillota</taxon>
        <taxon>Tissierellia</taxon>
        <taxon>Ezakiella</taxon>
    </lineage>
</organism>
<comment type="caution">
    <text evidence="13">The sequence shown here is derived from an EMBL/GenBank/DDBJ whole genome shotgun (WGS) entry which is preliminary data.</text>
</comment>
<comment type="cofactor">
    <cofactor evidence="11">
        <name>Mg(2+)</name>
        <dbReference type="ChEBI" id="CHEBI:18420"/>
    </cofactor>
    <cofactor evidence="11">
        <name>Mn(2+)</name>
        <dbReference type="ChEBI" id="CHEBI:29035"/>
    </cofactor>
    <text evidence="11">Magnesium. Can also use manganese.</text>
</comment>
<sequence>MKKRFIVFGLIVCAILMSACKPKDEAKHDMVFYDYFDTVIEITYFKDDVDEAKVKTVIEDKIKHLNDVLSNFEGGAIDELNKSGEKDWPELAPILERTLKLEDQTGNAVDISKGKLFDIWRDAIESGVLPPESDIKDALMQGGKGSVIVDGDHISLNSGAAVDLGSVCKGYLNEELKKDFDSLGIKNFIISSGGNVTVHGRRAADRKNYSIGIENPFDLGDPFDIIYTTDKSLVTSGDYQRFVEIDGKNYHHIVDLNTGYPSDNEKRSITIVGDDAFLCDFLSTTLFLKSKDEIDECLKDFPGYEYYIIYKDGTHFVSEGLKKYVKSCGATLE</sequence>
<keyword evidence="12" id="KW-1003">Cell membrane</keyword>
<evidence type="ECO:0000256" key="10">
    <source>
        <dbReference type="PIRNR" id="PIRNR006268"/>
    </source>
</evidence>
<comment type="subcellular location">
    <subcellularLocation>
        <location evidence="12">Cell inner membrane</location>
        <topology evidence="12">Lipid-anchor</topology>
        <orientation evidence="12">Periplasmic side</orientation>
    </subcellularLocation>
</comment>
<keyword evidence="3 10" id="KW-0285">Flavoprotein</keyword>
<name>A0A2U1E6Z4_9FIRM</name>
<dbReference type="RefSeq" id="WP_116479609.1">
    <property type="nucleotide sequence ID" value="NZ_CAUPJO010000001.1"/>
</dbReference>
<dbReference type="PANTHER" id="PTHR30040">
    <property type="entry name" value="THIAMINE BIOSYNTHESIS LIPOPROTEIN APBE"/>
    <property type="match status" value="1"/>
</dbReference>
<keyword evidence="6 10" id="KW-0274">FAD</keyword>
<evidence type="ECO:0000256" key="4">
    <source>
        <dbReference type="ARBA" id="ARBA00022679"/>
    </source>
</evidence>
<keyword evidence="7 10" id="KW-0460">Magnesium</keyword>